<protein>
    <submittedName>
        <fullName evidence="1">Uncharacterized protein</fullName>
    </submittedName>
</protein>
<dbReference type="Proteomes" id="UP000663840">
    <property type="component" value="Unassembled WGS sequence"/>
</dbReference>
<comment type="caution">
    <text evidence="1">The sequence shown here is derived from an EMBL/GenBank/DDBJ whole genome shotgun (WGS) entry which is preliminary data.</text>
</comment>
<name>A0A8H2WG31_9AGAM</name>
<proteinExistence type="predicted"/>
<dbReference type="AlphaFoldDB" id="A0A8H2WG31"/>
<organism evidence="1 2">
    <name type="scientific">Rhizoctonia solani</name>
    <dbReference type="NCBI Taxonomy" id="456999"/>
    <lineage>
        <taxon>Eukaryota</taxon>
        <taxon>Fungi</taxon>
        <taxon>Dikarya</taxon>
        <taxon>Basidiomycota</taxon>
        <taxon>Agaricomycotina</taxon>
        <taxon>Agaricomycetes</taxon>
        <taxon>Cantharellales</taxon>
        <taxon>Ceratobasidiaceae</taxon>
        <taxon>Rhizoctonia</taxon>
    </lineage>
</organism>
<evidence type="ECO:0000313" key="1">
    <source>
        <dbReference type="EMBL" id="CAE6366428.1"/>
    </source>
</evidence>
<sequence>MRRVSAPRDLICPVPARPTRITTMSDRPLVVRFIFQHKWGIPTFLYTPDILVVEIEGQRYIDIYTLTQDIKENVLNNLYFGDQHNECWLLEPVPAPRLLVQFYDGDWNGTIRCRGLLTPAADEMLVKITSCSGRDLNPKYQPAGRKLDFYWGNHVEV</sequence>
<accession>A0A8H2WG31</accession>
<evidence type="ECO:0000313" key="2">
    <source>
        <dbReference type="Proteomes" id="UP000663840"/>
    </source>
</evidence>
<dbReference type="EMBL" id="CAJMWR010000304">
    <property type="protein sequence ID" value="CAE6366428.1"/>
    <property type="molecule type" value="Genomic_DNA"/>
</dbReference>
<gene>
    <name evidence="1" type="ORF">RDB_LOCUS16519</name>
</gene>
<reference evidence="1" key="1">
    <citation type="submission" date="2021-01" db="EMBL/GenBank/DDBJ databases">
        <authorList>
            <person name="Kaushik A."/>
        </authorList>
    </citation>
    <scope>NUCLEOTIDE SEQUENCE</scope>
    <source>
        <strain evidence="1">AG1-1A</strain>
    </source>
</reference>